<gene>
    <name evidence="13" type="ORF">g.34484</name>
</gene>
<feature type="domain" description="U-box" evidence="12">
    <location>
        <begin position="933"/>
        <end position="1007"/>
    </location>
</feature>
<evidence type="ECO:0000256" key="7">
    <source>
        <dbReference type="ARBA" id="ARBA00022679"/>
    </source>
</evidence>
<dbReference type="Gene3D" id="3.30.40.10">
    <property type="entry name" value="Zinc/RING finger domain, C3HC4 (zinc finger)"/>
    <property type="match status" value="1"/>
</dbReference>
<comment type="function">
    <text evidence="10">Ubiquitin-protein ligase that probably functions as an E3 ligase in conjunction with specific E1 and E2 ligases. May also function as an E4 ligase mediating the assembly of polyubiquitin chains on substrates ubiquitinated by another E3 ubiquitin ligase. Mediates 'Lys-48'-linked polyubiquitination of substrates.</text>
</comment>
<evidence type="ECO:0000256" key="1">
    <source>
        <dbReference type="ARBA" id="ARBA00000900"/>
    </source>
</evidence>
<dbReference type="GO" id="GO:0005634">
    <property type="term" value="C:nucleus"/>
    <property type="evidence" value="ECO:0007669"/>
    <property type="project" value="TreeGrafter"/>
</dbReference>
<dbReference type="AlphaFoldDB" id="A0A1B6FPW6"/>
<comment type="pathway">
    <text evidence="3">Protein modification; protein ubiquitination.</text>
</comment>
<dbReference type="CDD" id="cd16657">
    <property type="entry name" value="RING-Ubox_UBE4A"/>
    <property type="match status" value="1"/>
</dbReference>
<dbReference type="SUPFAM" id="SSF57850">
    <property type="entry name" value="RING/U-box"/>
    <property type="match status" value="1"/>
</dbReference>
<comment type="similarity">
    <text evidence="4">Belongs to the ubiquitin conjugation factor E4 family.</text>
</comment>
<dbReference type="GO" id="GO:0006511">
    <property type="term" value="P:ubiquitin-dependent protein catabolic process"/>
    <property type="evidence" value="ECO:0007669"/>
    <property type="project" value="InterPro"/>
</dbReference>
<keyword evidence="9" id="KW-0007">Acetylation</keyword>
<dbReference type="EC" id="2.3.2.27" evidence="5"/>
<evidence type="ECO:0000256" key="6">
    <source>
        <dbReference type="ARBA" id="ARBA00022490"/>
    </source>
</evidence>
<evidence type="ECO:0000313" key="13">
    <source>
        <dbReference type="EMBL" id="JAS52242.1"/>
    </source>
</evidence>
<comment type="subcellular location">
    <subcellularLocation>
        <location evidence="2">Cytoplasm</location>
    </subcellularLocation>
</comment>
<proteinExistence type="inferred from homology"/>
<dbReference type="EMBL" id="GECZ01017527">
    <property type="protein sequence ID" value="JAS52242.1"/>
    <property type="molecule type" value="Transcribed_RNA"/>
</dbReference>
<evidence type="ECO:0000259" key="12">
    <source>
        <dbReference type="PROSITE" id="PS51698"/>
    </source>
</evidence>
<dbReference type="InterPro" id="IPR013083">
    <property type="entry name" value="Znf_RING/FYVE/PHD"/>
</dbReference>
<sequence>MDLKNNPFAKVFPSIEAAESYAQKVREEGRTVFLNELKNQELQGKDFLINLIVEEVFNFTLCKSPPAFKRGSETHLLYLEDVSGIGKLGIDYIDSLELVLFERLLLEEPSKHLISSMSNKSSSPKNHVIETQCLSYLFECYCRLMKQEYPEFKESIKKMISYVVRNASTALKQPEVYEKQNVYQQVLDLFSGGLPNINELTSFLSEIADDIDKEEGSDTVFAAFSPVLSLVQENLNQSNILTYSQYMLYVLHTFATVPKLAAVLLRQGHHRDSNHVGRSFAESALGAAFNISILPKNSYLQYEFFDRPLDSNLKVLEDQLWMSTNGIVCSLHNIVMALLKTNRHETLTWLGNCLDKNAPRGRLSALNAFSLDTLNCVSDGFMLNLGAVLLRLAEPFIADIQKLKWLKIDPTYPAAKVSADGENGVHMGSLGSDTCLVSVEEGQQRPCAKQFSFISECFYMTHRALNLGAAVVQDKAQRLYQEIGMMQARLGPDVRSEEMETAMAKYLSLRCALIEPSTLMLEGQFVMTTCTWLVQVVLDPDLREDREAFYLTEVREVTFPLPVTVPPTLSCIPEVLLENVTHYLVATKRFEVAGVIHEDLQQLEPVLTYLLVFMSGTARARNPHLRAQLAECLDCLLPKEKASSAISTFVREQLFKTHPHRSRIVESLLDVFVGIEMTGQSVTFEQKFNYRRPMYTVMEYLWNLEEQKQCFKNLAADAEANMEAVNPPLFLRFLNLLMNDAVFLLDEALSNMASLRTMMTAREAGEWENLPPNERQRNENSFVHIGMTARFDNILGTKTIDCLMYLSSEIKTIFCHRTMVDRIAAMLNYFLLHLVGPNKKNFKVKDQLKEYSFNPGSVVLNICKIYIHLSDSEEFCSAVSRDGRSYSPQLFGLAESVLVRIGGNMIVSDLQRVAEQVRRLADLQQQEEGLLGEVPEEYLDPIMSTLMTDPVILPSSRQIVDRSTIARHLLSDQSDPFNREPLTMDMVRSATELKEQIEAWVSQRHGDTSS</sequence>
<keyword evidence="7" id="KW-0808">Transferase</keyword>
<dbReference type="FunFam" id="3.30.40.10:FF:000055">
    <property type="entry name" value="Ubiquitin conjugation factor e4 a"/>
    <property type="match status" value="1"/>
</dbReference>
<evidence type="ECO:0000256" key="4">
    <source>
        <dbReference type="ARBA" id="ARBA00007434"/>
    </source>
</evidence>
<dbReference type="GO" id="GO:0000209">
    <property type="term" value="P:protein polyubiquitination"/>
    <property type="evidence" value="ECO:0007669"/>
    <property type="project" value="TreeGrafter"/>
</dbReference>
<dbReference type="GO" id="GO:0036503">
    <property type="term" value="P:ERAD pathway"/>
    <property type="evidence" value="ECO:0007669"/>
    <property type="project" value="InterPro"/>
</dbReference>
<dbReference type="InterPro" id="IPR003613">
    <property type="entry name" value="Ubox_domain"/>
</dbReference>
<dbReference type="InterPro" id="IPR019474">
    <property type="entry name" value="Ub_conjug_fac_E4_core"/>
</dbReference>
<dbReference type="Pfam" id="PF10408">
    <property type="entry name" value="Ufd2P_core"/>
    <property type="match status" value="1"/>
</dbReference>
<dbReference type="GO" id="GO:0000151">
    <property type="term" value="C:ubiquitin ligase complex"/>
    <property type="evidence" value="ECO:0007669"/>
    <property type="project" value="InterPro"/>
</dbReference>
<evidence type="ECO:0000256" key="2">
    <source>
        <dbReference type="ARBA" id="ARBA00004496"/>
    </source>
</evidence>
<dbReference type="PANTHER" id="PTHR13931:SF16">
    <property type="entry name" value="UBIQUITIN CONJUGATION FACTOR E4 A"/>
    <property type="match status" value="1"/>
</dbReference>
<comment type="catalytic activity">
    <reaction evidence="1">
        <text>S-ubiquitinyl-[E2 ubiquitin-conjugating enzyme]-L-cysteine + [acceptor protein]-L-lysine = [E2 ubiquitin-conjugating enzyme]-L-cysteine + N(6)-ubiquitinyl-[acceptor protein]-L-lysine.</text>
        <dbReference type="EC" id="2.3.2.27"/>
    </reaction>
</comment>
<evidence type="ECO:0000256" key="9">
    <source>
        <dbReference type="ARBA" id="ARBA00022990"/>
    </source>
</evidence>
<dbReference type="PANTHER" id="PTHR13931">
    <property type="entry name" value="UBIQUITINATION FACTOR E4"/>
    <property type="match status" value="1"/>
</dbReference>
<evidence type="ECO:0000256" key="10">
    <source>
        <dbReference type="ARBA" id="ARBA00037624"/>
    </source>
</evidence>
<dbReference type="InterPro" id="IPR045132">
    <property type="entry name" value="UBE4"/>
</dbReference>
<keyword evidence="8" id="KW-0833">Ubl conjugation pathway</keyword>
<organism evidence="13">
    <name type="scientific">Cuerna arida</name>
    <dbReference type="NCBI Taxonomy" id="1464854"/>
    <lineage>
        <taxon>Eukaryota</taxon>
        <taxon>Metazoa</taxon>
        <taxon>Ecdysozoa</taxon>
        <taxon>Arthropoda</taxon>
        <taxon>Hexapoda</taxon>
        <taxon>Insecta</taxon>
        <taxon>Pterygota</taxon>
        <taxon>Neoptera</taxon>
        <taxon>Paraneoptera</taxon>
        <taxon>Hemiptera</taxon>
        <taxon>Auchenorrhyncha</taxon>
        <taxon>Membracoidea</taxon>
        <taxon>Cicadellidae</taxon>
        <taxon>Cicadellinae</taxon>
        <taxon>Proconiini</taxon>
        <taxon>Cuerna</taxon>
    </lineage>
</organism>
<protein>
    <recommendedName>
        <fullName evidence="11">Ubiquitin conjugation factor E4 A</fullName>
        <ecNumber evidence="5">2.3.2.27</ecNumber>
    </recommendedName>
</protein>
<dbReference type="UniPathway" id="UPA00143"/>
<dbReference type="Pfam" id="PF04564">
    <property type="entry name" value="U-box"/>
    <property type="match status" value="1"/>
</dbReference>
<evidence type="ECO:0000256" key="5">
    <source>
        <dbReference type="ARBA" id="ARBA00012483"/>
    </source>
</evidence>
<name>A0A1B6FPW6_9HEMI</name>
<evidence type="ECO:0000256" key="8">
    <source>
        <dbReference type="ARBA" id="ARBA00022786"/>
    </source>
</evidence>
<evidence type="ECO:0000256" key="11">
    <source>
        <dbReference type="ARBA" id="ARBA00040077"/>
    </source>
</evidence>
<keyword evidence="6" id="KW-0963">Cytoplasm</keyword>
<accession>A0A1B6FPW6</accession>
<dbReference type="SMART" id="SM00504">
    <property type="entry name" value="Ubox"/>
    <property type="match status" value="1"/>
</dbReference>
<dbReference type="GO" id="GO:0005737">
    <property type="term" value="C:cytoplasm"/>
    <property type="evidence" value="ECO:0007669"/>
    <property type="project" value="UniProtKB-SubCell"/>
</dbReference>
<evidence type="ECO:0000256" key="3">
    <source>
        <dbReference type="ARBA" id="ARBA00004906"/>
    </source>
</evidence>
<dbReference type="PROSITE" id="PS51698">
    <property type="entry name" value="U_BOX"/>
    <property type="match status" value="1"/>
</dbReference>
<reference evidence="13" key="1">
    <citation type="submission" date="2015-11" db="EMBL/GenBank/DDBJ databases">
        <title>De novo transcriptome assembly of four potential Pierce s Disease insect vectors from Arizona vineyards.</title>
        <authorList>
            <person name="Tassone E.E."/>
        </authorList>
    </citation>
    <scope>NUCLEOTIDE SEQUENCE</scope>
</reference>
<dbReference type="GO" id="GO:0034450">
    <property type="term" value="F:ubiquitin-ubiquitin ligase activity"/>
    <property type="evidence" value="ECO:0007669"/>
    <property type="project" value="InterPro"/>
</dbReference>